<organism evidence="2 3">
    <name type="scientific">Littorina saxatilis</name>
    <dbReference type="NCBI Taxonomy" id="31220"/>
    <lineage>
        <taxon>Eukaryota</taxon>
        <taxon>Metazoa</taxon>
        <taxon>Spiralia</taxon>
        <taxon>Lophotrochozoa</taxon>
        <taxon>Mollusca</taxon>
        <taxon>Gastropoda</taxon>
        <taxon>Caenogastropoda</taxon>
        <taxon>Littorinimorpha</taxon>
        <taxon>Littorinoidea</taxon>
        <taxon>Littorinidae</taxon>
        <taxon>Littorina</taxon>
    </lineage>
</organism>
<name>A0AAN9BLD0_9CAEN</name>
<keyword evidence="3" id="KW-1185">Reference proteome</keyword>
<feature type="chain" id="PRO_5042941021" evidence="1">
    <location>
        <begin position="24"/>
        <end position="143"/>
    </location>
</feature>
<dbReference type="AlphaFoldDB" id="A0AAN9BLD0"/>
<sequence length="143" mass="15612">MWTLRWCTYVMLVISAALHAGMAKDGLRSRSFKGVSGIQEIECSGSEVDGDFATGLLSTILYTVDGGKVVASANFATKTCLTTDTFASCVIDESDWRRTGVRALVLDLKEQESREYGCNVTAFSSVGKPVTFSWIIPVTRPRE</sequence>
<comment type="caution">
    <text evidence="2">The sequence shown here is derived from an EMBL/GenBank/DDBJ whole genome shotgun (WGS) entry which is preliminary data.</text>
</comment>
<dbReference type="EMBL" id="JBAMIC010000007">
    <property type="protein sequence ID" value="KAK7105430.1"/>
    <property type="molecule type" value="Genomic_DNA"/>
</dbReference>
<evidence type="ECO:0000256" key="1">
    <source>
        <dbReference type="SAM" id="SignalP"/>
    </source>
</evidence>
<keyword evidence="1" id="KW-0732">Signal</keyword>
<reference evidence="2 3" key="1">
    <citation type="submission" date="2024-02" db="EMBL/GenBank/DDBJ databases">
        <title>Chromosome-scale genome assembly of the rough periwinkle Littorina saxatilis.</title>
        <authorList>
            <person name="De Jode A."/>
            <person name="Faria R."/>
            <person name="Formenti G."/>
            <person name="Sims Y."/>
            <person name="Smith T.P."/>
            <person name="Tracey A."/>
            <person name="Wood J.M.D."/>
            <person name="Zagrodzka Z.B."/>
            <person name="Johannesson K."/>
            <person name="Butlin R.K."/>
            <person name="Leder E.H."/>
        </authorList>
    </citation>
    <scope>NUCLEOTIDE SEQUENCE [LARGE SCALE GENOMIC DNA]</scope>
    <source>
        <strain evidence="2">Snail1</strain>
        <tissue evidence="2">Muscle</tissue>
    </source>
</reference>
<evidence type="ECO:0000313" key="2">
    <source>
        <dbReference type="EMBL" id="KAK7105430.1"/>
    </source>
</evidence>
<feature type="signal peptide" evidence="1">
    <location>
        <begin position="1"/>
        <end position="23"/>
    </location>
</feature>
<gene>
    <name evidence="2" type="ORF">V1264_016810</name>
</gene>
<protein>
    <submittedName>
        <fullName evidence="2">Uncharacterized protein</fullName>
    </submittedName>
</protein>
<evidence type="ECO:0000313" key="3">
    <source>
        <dbReference type="Proteomes" id="UP001374579"/>
    </source>
</evidence>
<proteinExistence type="predicted"/>
<dbReference type="Proteomes" id="UP001374579">
    <property type="component" value="Unassembled WGS sequence"/>
</dbReference>
<accession>A0AAN9BLD0</accession>